<dbReference type="OrthoDB" id="7759664at2759"/>
<feature type="transmembrane region" description="Helical" evidence="17">
    <location>
        <begin position="124"/>
        <end position="145"/>
    </location>
</feature>
<dbReference type="InterPro" id="IPR001841">
    <property type="entry name" value="Znf_RING"/>
</dbReference>
<comment type="pathway">
    <text evidence="3">Protein modification; protein ubiquitination.</text>
</comment>
<feature type="domain" description="RING-type" evidence="18">
    <location>
        <begin position="246"/>
        <end position="294"/>
    </location>
</feature>
<evidence type="ECO:0000256" key="10">
    <source>
        <dbReference type="ARBA" id="ARBA00022786"/>
    </source>
</evidence>
<dbReference type="SMART" id="SM00184">
    <property type="entry name" value="RING"/>
    <property type="match status" value="1"/>
</dbReference>
<gene>
    <name evidence="19" type="ORF">CXG81DRAFT_10141</name>
</gene>
<feature type="transmembrane region" description="Helical" evidence="17">
    <location>
        <begin position="166"/>
        <end position="193"/>
    </location>
</feature>
<evidence type="ECO:0000256" key="16">
    <source>
        <dbReference type="SAM" id="MobiDB-lite"/>
    </source>
</evidence>
<keyword evidence="9 15" id="KW-0863">Zinc-finger</keyword>
<keyword evidence="8" id="KW-0479">Metal-binding</keyword>
<keyword evidence="7 17" id="KW-0812">Transmembrane</keyword>
<dbReference type="EMBL" id="ML014131">
    <property type="protein sequence ID" value="RKP02981.1"/>
    <property type="molecule type" value="Genomic_DNA"/>
</dbReference>
<dbReference type="Proteomes" id="UP000274922">
    <property type="component" value="Unassembled WGS sequence"/>
</dbReference>
<evidence type="ECO:0000256" key="7">
    <source>
        <dbReference type="ARBA" id="ARBA00022692"/>
    </source>
</evidence>
<dbReference type="Pfam" id="PF25563">
    <property type="entry name" value="TPR_SYVN1_N"/>
    <property type="match status" value="1"/>
</dbReference>
<evidence type="ECO:0000256" key="4">
    <source>
        <dbReference type="ARBA" id="ARBA00010089"/>
    </source>
</evidence>
<comment type="similarity">
    <text evidence="4">Belongs to the HRD1 family.</text>
</comment>
<evidence type="ECO:0000256" key="3">
    <source>
        <dbReference type="ARBA" id="ARBA00004906"/>
    </source>
</evidence>
<dbReference type="GO" id="GO:0061630">
    <property type="term" value="F:ubiquitin protein ligase activity"/>
    <property type="evidence" value="ECO:0007669"/>
    <property type="project" value="UniProtKB-EC"/>
</dbReference>
<keyword evidence="14 17" id="KW-0472">Membrane</keyword>
<feature type="region of interest" description="Disordered" evidence="16">
    <location>
        <begin position="502"/>
        <end position="563"/>
    </location>
</feature>
<keyword evidence="20" id="KW-1185">Reference proteome</keyword>
<feature type="region of interest" description="Disordered" evidence="16">
    <location>
        <begin position="298"/>
        <end position="348"/>
    </location>
</feature>
<feature type="compositionally biased region" description="Pro residues" evidence="16">
    <location>
        <begin position="513"/>
        <end position="535"/>
    </location>
</feature>
<reference evidence="20" key="1">
    <citation type="journal article" date="2018" name="Nat. Microbiol.">
        <title>Leveraging single-cell genomics to expand the fungal tree of life.</title>
        <authorList>
            <person name="Ahrendt S.R."/>
            <person name="Quandt C.A."/>
            <person name="Ciobanu D."/>
            <person name="Clum A."/>
            <person name="Salamov A."/>
            <person name="Andreopoulos B."/>
            <person name="Cheng J.F."/>
            <person name="Woyke T."/>
            <person name="Pelin A."/>
            <person name="Henrissat B."/>
            <person name="Reynolds N.K."/>
            <person name="Benny G.L."/>
            <person name="Smith M.E."/>
            <person name="James T.Y."/>
            <person name="Grigoriev I.V."/>
        </authorList>
    </citation>
    <scope>NUCLEOTIDE SEQUENCE [LARGE SCALE GENOMIC DNA]</scope>
    <source>
        <strain evidence="20">ATCC 52028</strain>
    </source>
</reference>
<dbReference type="CDD" id="cd16479">
    <property type="entry name" value="RING-H2_synoviolin"/>
    <property type="match status" value="1"/>
</dbReference>
<keyword evidence="6" id="KW-0808">Transferase</keyword>
<feature type="region of interest" description="Disordered" evidence="16">
    <location>
        <begin position="455"/>
        <end position="474"/>
    </location>
</feature>
<dbReference type="InterPro" id="IPR058051">
    <property type="entry name" value="Znf_RING_synoviolin"/>
</dbReference>
<feature type="compositionally biased region" description="Low complexity" evidence="16">
    <location>
        <begin position="502"/>
        <end position="512"/>
    </location>
</feature>
<feature type="transmembrane region" description="Helical" evidence="17">
    <location>
        <begin position="53"/>
        <end position="71"/>
    </location>
</feature>
<feature type="compositionally biased region" description="Low complexity" evidence="16">
    <location>
        <begin position="536"/>
        <end position="563"/>
    </location>
</feature>
<dbReference type="InterPro" id="IPR024766">
    <property type="entry name" value="Znf_RING_H2"/>
</dbReference>
<evidence type="ECO:0000256" key="2">
    <source>
        <dbReference type="ARBA" id="ARBA00004477"/>
    </source>
</evidence>
<dbReference type="STRING" id="1555241.A0A4P9XCW1"/>
<evidence type="ECO:0000256" key="12">
    <source>
        <dbReference type="ARBA" id="ARBA00022833"/>
    </source>
</evidence>
<evidence type="ECO:0000256" key="14">
    <source>
        <dbReference type="ARBA" id="ARBA00023136"/>
    </source>
</evidence>
<keyword evidence="11" id="KW-0256">Endoplasmic reticulum</keyword>
<dbReference type="EC" id="2.3.2.27" evidence="5"/>
<evidence type="ECO:0000256" key="15">
    <source>
        <dbReference type="PROSITE-ProRule" id="PRU00175"/>
    </source>
</evidence>
<evidence type="ECO:0000256" key="11">
    <source>
        <dbReference type="ARBA" id="ARBA00022824"/>
    </source>
</evidence>
<feature type="compositionally biased region" description="Pro residues" evidence="16">
    <location>
        <begin position="318"/>
        <end position="330"/>
    </location>
</feature>
<evidence type="ECO:0000259" key="18">
    <source>
        <dbReference type="PROSITE" id="PS50089"/>
    </source>
</evidence>
<proteinExistence type="inferred from homology"/>
<keyword evidence="13 17" id="KW-1133">Transmembrane helix</keyword>
<evidence type="ECO:0000313" key="20">
    <source>
        <dbReference type="Proteomes" id="UP000274922"/>
    </source>
</evidence>
<dbReference type="InterPro" id="IPR050731">
    <property type="entry name" value="HRD1_E3_ubiq-ligases"/>
</dbReference>
<comment type="catalytic activity">
    <reaction evidence="1">
        <text>S-ubiquitinyl-[E2 ubiquitin-conjugating enzyme]-L-cysteine + [acceptor protein]-L-lysine = [E2 ubiquitin-conjugating enzyme]-L-cysteine + N(6)-ubiquitinyl-[acceptor protein]-L-lysine.</text>
        <dbReference type="EC" id="2.3.2.27"/>
    </reaction>
</comment>
<dbReference type="PANTHER" id="PTHR22763">
    <property type="entry name" value="RING ZINC FINGER PROTEIN"/>
    <property type="match status" value="1"/>
</dbReference>
<dbReference type="Gene3D" id="3.30.40.10">
    <property type="entry name" value="Zinc/RING finger domain, C3HC4 (zinc finger)"/>
    <property type="match status" value="1"/>
</dbReference>
<evidence type="ECO:0000256" key="6">
    <source>
        <dbReference type="ARBA" id="ARBA00022679"/>
    </source>
</evidence>
<dbReference type="InterPro" id="IPR057992">
    <property type="entry name" value="TPR_SYVN1_N"/>
</dbReference>
<sequence>MNFCLFCSIIVGRMLQRLFFGKLRALEVEHLYERAWFAVTETCLAMTIFRNDFNVSFVSHFGFLLFIKIFHWILQDRIDFMEQQVPASLRRFWVRSGSLIALLAYVDVSLLMHASNYTMLHGPSMLIIFGFEYSLLLTHLMTSTTKFIFHTIEIRRQEPWDEKRYYLFYVDLIADFLKLGAYMVFFALVVHYYGLPLHIIRDLYMTFRSFVQRWRDLVQYRQATANMNARYPTATRAELEATDGVCIICREEMTLTGAAQLQVDVPKKLACGHLFHFHCLRSWLERQQTCPTCRRSVLSGPEIPSSMRPAPQPAAEGDPPPVAPPTPGAPPAAATPGPAPGGAHHARVPTAPLIPLDQFPEFAQHHYPGVAGTPTLVAGTPSFAAAGAPGPLVLPAHGGVGAGDPMTPLHALPHTQLEQLQDQGREHLIHRIHAVSSLQGQLSGIMTQMTQLLGSIPPSPDDAGRSASAPTSAAVHGGMPAALATGDDALAAAVAAVTAASPSLTALGTLPTPTAPAPRPVDVPAPAPAPVPAPALPSTTTTTTATATTTSDPPSTSTPDEES</sequence>
<keyword evidence="10" id="KW-0833">Ubl conjugation pathway</keyword>
<evidence type="ECO:0000256" key="9">
    <source>
        <dbReference type="ARBA" id="ARBA00022771"/>
    </source>
</evidence>
<dbReference type="GO" id="GO:0005789">
    <property type="term" value="C:endoplasmic reticulum membrane"/>
    <property type="evidence" value="ECO:0007669"/>
    <property type="project" value="UniProtKB-SubCell"/>
</dbReference>
<dbReference type="GO" id="GO:0008270">
    <property type="term" value="F:zinc ion binding"/>
    <property type="evidence" value="ECO:0007669"/>
    <property type="project" value="UniProtKB-KW"/>
</dbReference>
<dbReference type="GO" id="GO:0036503">
    <property type="term" value="P:ERAD pathway"/>
    <property type="evidence" value="ECO:0007669"/>
    <property type="project" value="TreeGrafter"/>
</dbReference>
<evidence type="ECO:0000256" key="13">
    <source>
        <dbReference type="ARBA" id="ARBA00022989"/>
    </source>
</evidence>
<dbReference type="AlphaFoldDB" id="A0A4P9XCW1"/>
<evidence type="ECO:0000313" key="19">
    <source>
        <dbReference type="EMBL" id="RKP02981.1"/>
    </source>
</evidence>
<name>A0A4P9XCW1_9FUNG</name>
<accession>A0A4P9XCW1</accession>
<dbReference type="SUPFAM" id="SSF57850">
    <property type="entry name" value="RING/U-box"/>
    <property type="match status" value="1"/>
</dbReference>
<keyword evidence="12" id="KW-0862">Zinc</keyword>
<evidence type="ECO:0000256" key="1">
    <source>
        <dbReference type="ARBA" id="ARBA00000900"/>
    </source>
</evidence>
<dbReference type="PANTHER" id="PTHR22763:SF184">
    <property type="entry name" value="E3 UBIQUITIN-PROTEIN LIGASE SYNOVIOLIN"/>
    <property type="match status" value="1"/>
</dbReference>
<evidence type="ECO:0000256" key="5">
    <source>
        <dbReference type="ARBA" id="ARBA00012483"/>
    </source>
</evidence>
<dbReference type="GO" id="GO:0043161">
    <property type="term" value="P:proteasome-mediated ubiquitin-dependent protein catabolic process"/>
    <property type="evidence" value="ECO:0007669"/>
    <property type="project" value="TreeGrafter"/>
</dbReference>
<dbReference type="Pfam" id="PF12678">
    <property type="entry name" value="zf-rbx1"/>
    <property type="match status" value="1"/>
</dbReference>
<protein>
    <recommendedName>
        <fullName evidence="5">RING-type E3 ubiquitin transferase</fullName>
        <ecNumber evidence="5">2.3.2.27</ecNumber>
    </recommendedName>
</protein>
<comment type="subcellular location">
    <subcellularLocation>
        <location evidence="2">Endoplasmic reticulum membrane</location>
        <topology evidence="2">Multi-pass membrane protein</topology>
    </subcellularLocation>
</comment>
<evidence type="ECO:0000256" key="8">
    <source>
        <dbReference type="ARBA" id="ARBA00022723"/>
    </source>
</evidence>
<evidence type="ECO:0000256" key="17">
    <source>
        <dbReference type="SAM" id="Phobius"/>
    </source>
</evidence>
<dbReference type="PROSITE" id="PS50089">
    <property type="entry name" value="ZF_RING_2"/>
    <property type="match status" value="1"/>
</dbReference>
<dbReference type="InterPro" id="IPR013083">
    <property type="entry name" value="Znf_RING/FYVE/PHD"/>
</dbReference>
<organism evidence="19 20">
    <name type="scientific">Caulochytrium protostelioides</name>
    <dbReference type="NCBI Taxonomy" id="1555241"/>
    <lineage>
        <taxon>Eukaryota</taxon>
        <taxon>Fungi</taxon>
        <taxon>Fungi incertae sedis</taxon>
        <taxon>Chytridiomycota</taxon>
        <taxon>Chytridiomycota incertae sedis</taxon>
        <taxon>Chytridiomycetes</taxon>
        <taxon>Caulochytriales</taxon>
        <taxon>Caulochytriaceae</taxon>
        <taxon>Caulochytrium</taxon>
    </lineage>
</organism>